<comment type="caution">
    <text evidence="3">The sequence shown here is derived from an EMBL/GenBank/DDBJ whole genome shotgun (WGS) entry which is preliminary data.</text>
</comment>
<keyword evidence="1" id="KW-0175">Coiled coil</keyword>
<dbReference type="Gene3D" id="3.40.210.20">
    <property type="entry name" value="MvaI/BcnI restriction endonuclease, catalytic domain"/>
    <property type="match status" value="1"/>
</dbReference>
<evidence type="ECO:0000259" key="2">
    <source>
        <dbReference type="Pfam" id="PF15515"/>
    </source>
</evidence>
<organism evidence="3 4">
    <name type="scientific">Acinetobacter ursingii</name>
    <dbReference type="NCBI Taxonomy" id="108980"/>
    <lineage>
        <taxon>Bacteria</taxon>
        <taxon>Pseudomonadati</taxon>
        <taxon>Pseudomonadota</taxon>
        <taxon>Gammaproteobacteria</taxon>
        <taxon>Moraxellales</taxon>
        <taxon>Moraxellaceae</taxon>
        <taxon>Acinetobacter</taxon>
    </lineage>
</organism>
<dbReference type="CDD" id="cd22347">
    <property type="entry name" value="PDDEXK_nuclease"/>
    <property type="match status" value="1"/>
</dbReference>
<feature type="domain" description="MvaI/BcnI restriction endonuclease" evidence="2">
    <location>
        <begin position="220"/>
        <end position="443"/>
    </location>
</feature>
<protein>
    <recommendedName>
        <fullName evidence="2">MvaI/BcnI restriction endonuclease domain-containing protein</fullName>
    </recommendedName>
</protein>
<reference evidence="3 4" key="1">
    <citation type="journal article" date="2018" name="Nat. Biotechnol.">
        <title>A standardized bacterial taxonomy based on genome phylogeny substantially revises the tree of life.</title>
        <authorList>
            <person name="Parks D.H."/>
            <person name="Chuvochina M."/>
            <person name="Waite D.W."/>
            <person name="Rinke C."/>
            <person name="Skarshewski A."/>
            <person name="Chaumeil P.A."/>
            <person name="Hugenholtz P."/>
        </authorList>
    </citation>
    <scope>NUCLEOTIDE SEQUENCE [LARGE SCALE GENOMIC DNA]</scope>
    <source>
        <strain evidence="3">UBA9669</strain>
    </source>
</reference>
<dbReference type="AlphaFoldDB" id="A0A3D2SLN4"/>
<accession>A0A3D2SLN4</accession>
<dbReference type="Proteomes" id="UP000263596">
    <property type="component" value="Unassembled WGS sequence"/>
</dbReference>
<dbReference type="Pfam" id="PF15515">
    <property type="entry name" value="MvaI_BcnI"/>
    <property type="match status" value="1"/>
</dbReference>
<proteinExistence type="predicted"/>
<dbReference type="RefSeq" id="WP_049174016.1">
    <property type="nucleotide sequence ID" value="NZ_BKFK01000012.1"/>
</dbReference>
<evidence type="ECO:0000256" key="1">
    <source>
        <dbReference type="SAM" id="Coils"/>
    </source>
</evidence>
<dbReference type="InterPro" id="IPR043005">
    <property type="entry name" value="MvaI_BcnI_rec"/>
</dbReference>
<evidence type="ECO:0000313" key="3">
    <source>
        <dbReference type="EMBL" id="HCK29963.1"/>
    </source>
</evidence>
<dbReference type="EMBL" id="DPVE01000127">
    <property type="protein sequence ID" value="HCK29963.1"/>
    <property type="molecule type" value="Genomic_DNA"/>
</dbReference>
<dbReference type="InterPro" id="IPR043004">
    <property type="entry name" value="MvaI_BcnI_cat"/>
</dbReference>
<name>A0A3D2SLN4_9GAMM</name>
<dbReference type="Gene3D" id="3.30.70.3570">
    <property type="entry name" value="MvaI/BcnI restriction endonuclease, recognition domain"/>
    <property type="match status" value="1"/>
</dbReference>
<dbReference type="InterPro" id="IPR029127">
    <property type="entry name" value="MvaI_BcnI"/>
</dbReference>
<sequence>MSQEKLPLKRSITRLKDDAKKLKKEKNIQLSQAQDLIAQAHGYSDWQELIQTNSTPDKKEKDQPPLPRFSNSDAGFVLHNRQILAKLGIDYSLLAITATGLTKSIMDAIATLREYFVLNGYHNYQTQEQGIIERKPAKLIASTGILDTQVSLYRPKTKLGDPRIWVYKLNKHAEPNDTLALVLVNGLLYVFNISKINLENYENLLATFVAQKEFVALELLEKLRLLAKKGPLKAVKTGDTAIGMTIEHALGIEANSFKTPDYKGIELKSAREKAKAQKNRSTIFAQVADWKISPLKNSGEIVDKYGYMRDTDLKLYCTINTKMPNPQGLQFEYRANEDLLVEKHITDGDVAYWQGAILRARLLEKHKETFWIQAESIFIDGHEYFILKSAIHTKNPLIGQFMQLLDEGVITMDHLIKRKNKTGAAAEKGPLFKINPKNLMLLFPEQKEYQL</sequence>
<evidence type="ECO:0000313" key="4">
    <source>
        <dbReference type="Proteomes" id="UP000263596"/>
    </source>
</evidence>
<gene>
    <name evidence="3" type="ORF">DHW29_07090</name>
</gene>
<feature type="coiled-coil region" evidence="1">
    <location>
        <begin position="12"/>
        <end position="39"/>
    </location>
</feature>